<gene>
    <name evidence="1" type="ORF">NE398_17720</name>
</gene>
<protein>
    <submittedName>
        <fullName evidence="1">Uncharacterized protein</fullName>
    </submittedName>
</protein>
<dbReference type="Proteomes" id="UP001141183">
    <property type="component" value="Unassembled WGS sequence"/>
</dbReference>
<sequence>MENKKMIEIIKKQIERLEELQEQYFGNLNTVLAISDSIRAHVDLIRSISSGLKEW</sequence>
<name>A0A9X3XPC9_9CLOT</name>
<reference evidence="1" key="1">
    <citation type="submission" date="2022-05" db="EMBL/GenBank/DDBJ databases">
        <title>Draft genome sequence of Clostridium tertium strain CP3 isolated from Peru.</title>
        <authorList>
            <person name="Hurtado R."/>
            <person name="Lima L."/>
            <person name="Sousa T."/>
            <person name="Jaiswal A.K."/>
            <person name="Tiwari S."/>
            <person name="Maturrano L."/>
            <person name="Brenig B."/>
            <person name="Azevedo V."/>
        </authorList>
    </citation>
    <scope>NUCLEOTIDE SEQUENCE</scope>
    <source>
        <strain evidence="1">CP3</strain>
    </source>
</reference>
<dbReference type="AlphaFoldDB" id="A0A9X3XPC9"/>
<dbReference type="EMBL" id="JAMRYU010000022">
    <property type="protein sequence ID" value="MDC4241976.1"/>
    <property type="molecule type" value="Genomic_DNA"/>
</dbReference>
<organism evidence="1 2">
    <name type="scientific">Clostridium tertium</name>
    <dbReference type="NCBI Taxonomy" id="1559"/>
    <lineage>
        <taxon>Bacteria</taxon>
        <taxon>Bacillati</taxon>
        <taxon>Bacillota</taxon>
        <taxon>Clostridia</taxon>
        <taxon>Eubacteriales</taxon>
        <taxon>Clostridiaceae</taxon>
        <taxon>Clostridium</taxon>
    </lineage>
</organism>
<evidence type="ECO:0000313" key="2">
    <source>
        <dbReference type="Proteomes" id="UP001141183"/>
    </source>
</evidence>
<evidence type="ECO:0000313" key="1">
    <source>
        <dbReference type="EMBL" id="MDC4241976.1"/>
    </source>
</evidence>
<dbReference type="RefSeq" id="WP_272470662.1">
    <property type="nucleotide sequence ID" value="NZ_JAMRYU010000022.1"/>
</dbReference>
<accession>A0A9X3XPC9</accession>
<keyword evidence="2" id="KW-1185">Reference proteome</keyword>
<comment type="caution">
    <text evidence="1">The sequence shown here is derived from an EMBL/GenBank/DDBJ whole genome shotgun (WGS) entry which is preliminary data.</text>
</comment>
<proteinExistence type="predicted"/>